<evidence type="ECO:0000313" key="10">
    <source>
        <dbReference type="Proteomes" id="UP001158050"/>
    </source>
</evidence>
<keyword evidence="7" id="KW-1003">Cell membrane</keyword>
<comment type="catalytic activity">
    <reaction evidence="6 7">
        <text>lipid IVA (E. coli) + CMP-3-deoxy-beta-D-manno-octulosonate = alpha-Kdo-(2-&gt;6)-lipid IVA (E. coli) + CMP + H(+)</text>
        <dbReference type="Rhea" id="RHEA:28066"/>
        <dbReference type="ChEBI" id="CHEBI:15378"/>
        <dbReference type="ChEBI" id="CHEBI:58603"/>
        <dbReference type="ChEBI" id="CHEBI:60364"/>
        <dbReference type="ChEBI" id="CHEBI:60377"/>
        <dbReference type="ChEBI" id="CHEBI:85987"/>
        <dbReference type="EC" id="2.4.99.12"/>
    </reaction>
</comment>
<dbReference type="GO" id="GO:0016740">
    <property type="term" value="F:transferase activity"/>
    <property type="evidence" value="ECO:0007669"/>
    <property type="project" value="UniProtKB-KW"/>
</dbReference>
<dbReference type="EC" id="2.4.99.12" evidence="2 7"/>
<dbReference type="RefSeq" id="WP_283416199.1">
    <property type="nucleotide sequence ID" value="NZ_FXUO01000003.1"/>
</dbReference>
<dbReference type="InterPro" id="IPR038107">
    <property type="entry name" value="Glycos_transf_N_sf"/>
</dbReference>
<name>A0ABY1R1Z7_9FLAO</name>
<evidence type="ECO:0000256" key="7">
    <source>
        <dbReference type="RuleBase" id="RU365103"/>
    </source>
</evidence>
<evidence type="ECO:0000256" key="6">
    <source>
        <dbReference type="ARBA" id="ARBA00049183"/>
    </source>
</evidence>
<evidence type="ECO:0000259" key="8">
    <source>
        <dbReference type="Pfam" id="PF04413"/>
    </source>
</evidence>
<dbReference type="PANTHER" id="PTHR42755:SF1">
    <property type="entry name" value="3-DEOXY-D-MANNO-OCTULOSONIC ACID TRANSFERASE, MITOCHONDRIAL-RELATED"/>
    <property type="match status" value="1"/>
</dbReference>
<gene>
    <name evidence="9" type="ORF">SAMN05421679_103181</name>
</gene>
<evidence type="ECO:0000256" key="1">
    <source>
        <dbReference type="ARBA" id="ARBA00004713"/>
    </source>
</evidence>
<accession>A0ABY1R1Z7</accession>
<sequence length="423" mass="48573">MKSLYNLFVHLMIFGMKVFSLFDSKTKKGVRGRKESLKIVRDNIHGQKVLWMHAASLGEYEQGLPVLEKLKEQFPEHKTLVTFFSPSGYENVKKRKQIADAVCYLPFDRKKDVKDFVSSFETEIFFTVKYDYWYNLLEELKHRGVKIYVISALFYEHQVFFESYGKWFAKQLRQNIDWFFHQTIKSQALAKKIGLTNSTVSGDTRFDRVKQFLDRDNHLEFIEEFKADQKLIVFGSSWQAEEDIAQVVAKKLPKMKLIIAPHDLHRVPHLQKLFPNAILYSSLTNSHIPELSNSQTLIIDSIGKLSKLYSYADLAVVGGGFHSAGLHNILEAAVYGVPVIFGNQYKKNPEADTLIEAKGAKCFDDFVAASAFITELINKDSQTEDEEKSFLKQMSENAYNFVNSQPDATEIIVKKILNKTSST</sequence>
<keyword evidence="10" id="KW-1185">Reference proteome</keyword>
<keyword evidence="4 7" id="KW-0808">Transferase</keyword>
<dbReference type="EMBL" id="FXUO01000003">
    <property type="protein sequence ID" value="SMP91626.1"/>
    <property type="molecule type" value="Genomic_DNA"/>
</dbReference>
<comment type="pathway">
    <text evidence="1 7">Bacterial outer membrane biogenesis; LPS core biosynthesis.</text>
</comment>
<evidence type="ECO:0000256" key="2">
    <source>
        <dbReference type="ARBA" id="ARBA00012621"/>
    </source>
</evidence>
<evidence type="ECO:0000256" key="4">
    <source>
        <dbReference type="ARBA" id="ARBA00022679"/>
    </source>
</evidence>
<evidence type="ECO:0000256" key="3">
    <source>
        <dbReference type="ARBA" id="ARBA00019077"/>
    </source>
</evidence>
<dbReference type="Gene3D" id="3.40.50.2000">
    <property type="entry name" value="Glycogen Phosphorylase B"/>
    <property type="match status" value="1"/>
</dbReference>
<evidence type="ECO:0000313" key="9">
    <source>
        <dbReference type="EMBL" id="SMP91626.1"/>
    </source>
</evidence>
<protein>
    <recommendedName>
        <fullName evidence="3 7">3-deoxy-D-manno-octulosonic acid transferase</fullName>
        <shortName evidence="7">Kdo transferase</shortName>
        <ecNumber evidence="2 7">2.4.99.12</ecNumber>
    </recommendedName>
    <alternativeName>
        <fullName evidence="5 7">Lipid IV(A) 3-deoxy-D-manno-octulosonic acid transferase</fullName>
    </alternativeName>
</protein>
<dbReference type="PANTHER" id="PTHR42755">
    <property type="entry name" value="3-DEOXY-MANNO-OCTULOSONATE CYTIDYLYLTRANSFERASE"/>
    <property type="match status" value="1"/>
</dbReference>
<comment type="similarity">
    <text evidence="7">Belongs to the glycosyltransferase group 1 family.</text>
</comment>
<reference evidence="9 10" key="1">
    <citation type="submission" date="2017-05" db="EMBL/GenBank/DDBJ databases">
        <authorList>
            <person name="Varghese N."/>
            <person name="Submissions S."/>
        </authorList>
    </citation>
    <scope>NUCLEOTIDE SEQUENCE [LARGE SCALE GENOMIC DNA]</scope>
    <source>
        <strain evidence="9 10">DSM 18015</strain>
    </source>
</reference>
<comment type="caution">
    <text evidence="9">The sequence shown here is derived from an EMBL/GenBank/DDBJ whole genome shotgun (WGS) entry which is preliminary data.</text>
</comment>
<dbReference type="InterPro" id="IPR039901">
    <property type="entry name" value="Kdotransferase"/>
</dbReference>
<dbReference type="Proteomes" id="UP001158050">
    <property type="component" value="Unassembled WGS sequence"/>
</dbReference>
<keyword evidence="7" id="KW-0448">Lipopolysaccharide biosynthesis</keyword>
<keyword evidence="7" id="KW-0472">Membrane</keyword>
<dbReference type="InterPro" id="IPR007507">
    <property type="entry name" value="Glycos_transf_N"/>
</dbReference>
<organism evidence="9 10">
    <name type="scientific">Epilithonimonas pallida</name>
    <dbReference type="NCBI Taxonomy" id="373671"/>
    <lineage>
        <taxon>Bacteria</taxon>
        <taxon>Pseudomonadati</taxon>
        <taxon>Bacteroidota</taxon>
        <taxon>Flavobacteriia</taxon>
        <taxon>Flavobacteriales</taxon>
        <taxon>Weeksellaceae</taxon>
        <taxon>Chryseobacterium group</taxon>
        <taxon>Epilithonimonas</taxon>
    </lineage>
</organism>
<dbReference type="SUPFAM" id="SSF53756">
    <property type="entry name" value="UDP-Glycosyltransferase/glycogen phosphorylase"/>
    <property type="match status" value="1"/>
</dbReference>
<dbReference type="Gene3D" id="3.40.50.11720">
    <property type="entry name" value="3-Deoxy-D-manno-octulosonic-acid transferase, N-terminal domain"/>
    <property type="match status" value="1"/>
</dbReference>
<comment type="function">
    <text evidence="7">Involved in lipopolysaccharide (LPS) biosynthesis. Catalyzes the transfer of 3-deoxy-D-manno-octulosonate (Kdo) residue(s) from CMP-Kdo to lipid IV(A), the tetraacyldisaccharide-1,4'-bisphosphate precursor of lipid A.</text>
</comment>
<comment type="subcellular location">
    <subcellularLocation>
        <location evidence="7">Cell membrane</location>
    </subcellularLocation>
</comment>
<dbReference type="Pfam" id="PF04413">
    <property type="entry name" value="Glycos_transf_N"/>
    <property type="match status" value="1"/>
</dbReference>
<proteinExistence type="inferred from homology"/>
<feature type="domain" description="3-deoxy-D-manno-octulosonic-acid transferase N-terminal" evidence="8">
    <location>
        <begin position="39"/>
        <end position="207"/>
    </location>
</feature>
<evidence type="ECO:0000256" key="5">
    <source>
        <dbReference type="ARBA" id="ARBA00031445"/>
    </source>
</evidence>